<dbReference type="EMBL" id="BPVZ01000069">
    <property type="protein sequence ID" value="GKV25508.1"/>
    <property type="molecule type" value="Genomic_DNA"/>
</dbReference>
<evidence type="ECO:0000313" key="1">
    <source>
        <dbReference type="EMBL" id="GKV25508.1"/>
    </source>
</evidence>
<dbReference type="Proteomes" id="UP001054252">
    <property type="component" value="Unassembled WGS sequence"/>
</dbReference>
<sequence>MDKISDMSSRTVYINLNTWKWRLLEVLKGYYPMVIHNYSNVSAGQKRKRKVNPREREDKE</sequence>
<accession>A0AAV5KM16</accession>
<reference evidence="1 2" key="1">
    <citation type="journal article" date="2021" name="Commun. Biol.">
        <title>The genome of Shorea leprosula (Dipterocarpaceae) highlights the ecological relevance of drought in aseasonal tropical rainforests.</title>
        <authorList>
            <person name="Ng K.K.S."/>
            <person name="Kobayashi M.J."/>
            <person name="Fawcett J.A."/>
            <person name="Hatakeyama M."/>
            <person name="Paape T."/>
            <person name="Ng C.H."/>
            <person name="Ang C.C."/>
            <person name="Tnah L.H."/>
            <person name="Lee C.T."/>
            <person name="Nishiyama T."/>
            <person name="Sese J."/>
            <person name="O'Brien M.J."/>
            <person name="Copetti D."/>
            <person name="Mohd Noor M.I."/>
            <person name="Ong R.C."/>
            <person name="Putra M."/>
            <person name="Sireger I.Z."/>
            <person name="Indrioko S."/>
            <person name="Kosugi Y."/>
            <person name="Izuno A."/>
            <person name="Isagi Y."/>
            <person name="Lee S.L."/>
            <person name="Shimizu K.K."/>
        </authorList>
    </citation>
    <scope>NUCLEOTIDE SEQUENCE [LARGE SCALE GENOMIC DNA]</scope>
    <source>
        <strain evidence="1">214</strain>
    </source>
</reference>
<dbReference type="AlphaFoldDB" id="A0AAV5KM16"/>
<organism evidence="1 2">
    <name type="scientific">Rubroshorea leprosula</name>
    <dbReference type="NCBI Taxonomy" id="152421"/>
    <lineage>
        <taxon>Eukaryota</taxon>
        <taxon>Viridiplantae</taxon>
        <taxon>Streptophyta</taxon>
        <taxon>Embryophyta</taxon>
        <taxon>Tracheophyta</taxon>
        <taxon>Spermatophyta</taxon>
        <taxon>Magnoliopsida</taxon>
        <taxon>eudicotyledons</taxon>
        <taxon>Gunneridae</taxon>
        <taxon>Pentapetalae</taxon>
        <taxon>rosids</taxon>
        <taxon>malvids</taxon>
        <taxon>Malvales</taxon>
        <taxon>Dipterocarpaceae</taxon>
        <taxon>Rubroshorea</taxon>
    </lineage>
</organism>
<comment type="caution">
    <text evidence="1">The sequence shown here is derived from an EMBL/GenBank/DDBJ whole genome shotgun (WGS) entry which is preliminary data.</text>
</comment>
<protein>
    <submittedName>
        <fullName evidence="1">Uncharacterized protein</fullName>
    </submittedName>
</protein>
<evidence type="ECO:0000313" key="2">
    <source>
        <dbReference type="Proteomes" id="UP001054252"/>
    </source>
</evidence>
<name>A0AAV5KM16_9ROSI</name>
<proteinExistence type="predicted"/>
<gene>
    <name evidence="1" type="ORF">SLEP1_g34940</name>
</gene>
<keyword evidence="2" id="KW-1185">Reference proteome</keyword>